<keyword evidence="1" id="KW-0808">Transferase</keyword>
<accession>A0A5B8N0F7</accession>
<evidence type="ECO:0000256" key="2">
    <source>
        <dbReference type="ARBA" id="ARBA00022741"/>
    </source>
</evidence>
<evidence type="ECO:0000256" key="1">
    <source>
        <dbReference type="ARBA" id="ARBA00022679"/>
    </source>
</evidence>
<dbReference type="InterPro" id="IPR008271">
    <property type="entry name" value="Ser/Thr_kinase_AS"/>
</dbReference>
<protein>
    <submittedName>
        <fullName evidence="10">Serine/threonine protein kinase</fullName>
    </submittedName>
</protein>
<proteinExistence type="predicted"/>
<evidence type="ECO:0000256" key="7">
    <source>
        <dbReference type="SAM" id="Phobius"/>
    </source>
</evidence>
<dbReference type="GO" id="GO:0005975">
    <property type="term" value="P:carbohydrate metabolic process"/>
    <property type="evidence" value="ECO:0007669"/>
    <property type="project" value="InterPro"/>
</dbReference>
<feature type="compositionally biased region" description="Basic and acidic residues" evidence="6">
    <location>
        <begin position="557"/>
        <end position="568"/>
    </location>
</feature>
<keyword evidence="7" id="KW-0812">Transmembrane</keyword>
<name>A0A5B8N0F7_9CHLO</name>
<reference evidence="10 11" key="1">
    <citation type="submission" date="2018-07" db="EMBL/GenBank/DDBJ databases">
        <title>The complete nuclear genome of the prasinophyte Chloropicon primus (CCMP1205).</title>
        <authorList>
            <person name="Pombert J.-F."/>
            <person name="Otis C."/>
            <person name="Turmel M."/>
            <person name="Lemieux C."/>
        </authorList>
    </citation>
    <scope>NUCLEOTIDE SEQUENCE [LARGE SCALE GENOMIC DNA]</scope>
    <source>
        <strain evidence="10 11">CCMP1205</strain>
    </source>
</reference>
<dbReference type="SUPFAM" id="SSF56112">
    <property type="entry name" value="Protein kinase-like (PK-like)"/>
    <property type="match status" value="1"/>
</dbReference>
<feature type="signal peptide" evidence="8">
    <location>
        <begin position="1"/>
        <end position="27"/>
    </location>
</feature>
<dbReference type="OrthoDB" id="536504at2759"/>
<dbReference type="CDD" id="cd13999">
    <property type="entry name" value="STKc_MAP3K-like"/>
    <property type="match status" value="1"/>
</dbReference>
<keyword evidence="2 5" id="KW-0547">Nucleotide-binding</keyword>
<feature type="transmembrane region" description="Helical" evidence="7">
    <location>
        <begin position="487"/>
        <end position="511"/>
    </location>
</feature>
<keyword evidence="8" id="KW-0732">Signal</keyword>
<keyword evidence="4 5" id="KW-0067">ATP-binding</keyword>
<dbReference type="Pfam" id="PF00069">
    <property type="entry name" value="Pkinase"/>
    <property type="match status" value="1"/>
</dbReference>
<keyword evidence="7" id="KW-1133">Transmembrane helix</keyword>
<dbReference type="InterPro" id="IPR036966">
    <property type="entry name" value="CBM3_sf"/>
</dbReference>
<dbReference type="PANTHER" id="PTHR44329">
    <property type="entry name" value="SERINE/THREONINE-PROTEIN KINASE TNNI3K-RELATED"/>
    <property type="match status" value="1"/>
</dbReference>
<dbReference type="Proteomes" id="UP000316726">
    <property type="component" value="Chromosome 16"/>
</dbReference>
<dbReference type="InterPro" id="IPR051681">
    <property type="entry name" value="Ser/Thr_Kinases-Pseudokinases"/>
</dbReference>
<dbReference type="PROSITE" id="PS00108">
    <property type="entry name" value="PROTEIN_KINASE_ST"/>
    <property type="match status" value="1"/>
</dbReference>
<feature type="domain" description="Protein kinase" evidence="9">
    <location>
        <begin position="662"/>
        <end position="920"/>
    </location>
</feature>
<gene>
    <name evidence="10" type="ORF">A3770_16p77520</name>
</gene>
<dbReference type="PANTHER" id="PTHR44329:SF214">
    <property type="entry name" value="PROTEIN KINASE DOMAIN-CONTAINING PROTEIN"/>
    <property type="match status" value="1"/>
</dbReference>
<dbReference type="InterPro" id="IPR011009">
    <property type="entry name" value="Kinase-like_dom_sf"/>
</dbReference>
<evidence type="ECO:0000256" key="5">
    <source>
        <dbReference type="PROSITE-ProRule" id="PRU10141"/>
    </source>
</evidence>
<dbReference type="EMBL" id="CP031049">
    <property type="protein sequence ID" value="QDZ25234.1"/>
    <property type="molecule type" value="Genomic_DNA"/>
</dbReference>
<dbReference type="SMART" id="SM00220">
    <property type="entry name" value="S_TKc"/>
    <property type="match status" value="1"/>
</dbReference>
<dbReference type="InterPro" id="IPR017441">
    <property type="entry name" value="Protein_kinase_ATP_BS"/>
</dbReference>
<keyword evidence="11" id="KW-1185">Reference proteome</keyword>
<dbReference type="AlphaFoldDB" id="A0A5B8N0F7"/>
<dbReference type="GO" id="GO:0030248">
    <property type="term" value="F:cellulose binding"/>
    <property type="evidence" value="ECO:0007669"/>
    <property type="project" value="InterPro"/>
</dbReference>
<keyword evidence="7" id="KW-0472">Membrane</keyword>
<dbReference type="PROSITE" id="PS50011">
    <property type="entry name" value="PROTEIN_KINASE_DOM"/>
    <property type="match status" value="1"/>
</dbReference>
<dbReference type="GO" id="GO:0005524">
    <property type="term" value="F:ATP binding"/>
    <property type="evidence" value="ECO:0007669"/>
    <property type="project" value="UniProtKB-UniRule"/>
</dbReference>
<keyword evidence="3 10" id="KW-0418">Kinase</keyword>
<feature type="binding site" evidence="5">
    <location>
        <position position="690"/>
    </location>
    <ligand>
        <name>ATP</name>
        <dbReference type="ChEBI" id="CHEBI:30616"/>
    </ligand>
</feature>
<dbReference type="PROSITE" id="PS00107">
    <property type="entry name" value="PROTEIN_KINASE_ATP"/>
    <property type="match status" value="1"/>
</dbReference>
<feature type="compositionally biased region" description="Polar residues" evidence="6">
    <location>
        <begin position="569"/>
        <end position="580"/>
    </location>
</feature>
<dbReference type="Gene3D" id="2.60.40.710">
    <property type="entry name" value="Endoglucanase-like"/>
    <property type="match status" value="1"/>
</dbReference>
<evidence type="ECO:0000256" key="8">
    <source>
        <dbReference type="SAM" id="SignalP"/>
    </source>
</evidence>
<evidence type="ECO:0000256" key="4">
    <source>
        <dbReference type="ARBA" id="ARBA00022840"/>
    </source>
</evidence>
<organism evidence="10 11">
    <name type="scientific">Chloropicon primus</name>
    <dbReference type="NCBI Taxonomy" id="1764295"/>
    <lineage>
        <taxon>Eukaryota</taxon>
        <taxon>Viridiplantae</taxon>
        <taxon>Chlorophyta</taxon>
        <taxon>Chloropicophyceae</taxon>
        <taxon>Chloropicales</taxon>
        <taxon>Chloropicaceae</taxon>
        <taxon>Chloropicon</taxon>
    </lineage>
</organism>
<dbReference type="Gene3D" id="1.10.510.10">
    <property type="entry name" value="Transferase(Phosphotransferase) domain 1"/>
    <property type="match status" value="1"/>
</dbReference>
<feature type="region of interest" description="Disordered" evidence="6">
    <location>
        <begin position="554"/>
        <end position="580"/>
    </location>
</feature>
<dbReference type="InterPro" id="IPR008965">
    <property type="entry name" value="CBM2/CBM3_carb-bd_dom_sf"/>
</dbReference>
<evidence type="ECO:0000313" key="11">
    <source>
        <dbReference type="Proteomes" id="UP000316726"/>
    </source>
</evidence>
<feature type="chain" id="PRO_5022785081" evidence="8">
    <location>
        <begin position="28"/>
        <end position="948"/>
    </location>
</feature>
<sequence>MTRAARTALAALALVVVVALTPVAVCAEEDGTATTATALAPFDDESKGRNEKCHRVVTYNAGYFLTEGYGDYPFFMGFIDVSEFPASSSRERRNPPQLVEWAFTNNETLISVTPETLTAIESSGSSKNASGSPSPPSSLVRVATEVDHFKFIAHRDSSTSEGLDPPEEIYLNGQVCEEIVYSDVVEDPDTTVRASAHSRELAEGVLSEQEPSVLLFYQPDEESLSSQYPKLFTKFNFSIVNTGAMPLEVSTVSVKYYFKNPGSVWLNPSSDEWKVTFSSCMEVYGTFHNPTPIDCGALGARARVRPLTVGDSTVDGADYVLEIFFEGSGGEGLWLSPLEYLGDPMILDEETGQKSYNLTSPTGILVQPEIQLDSRQFFLRMNETEDYSFRPPAEEKDWIINQNISVEVSNRTIWGTDLEALEDSKRFELVGMGQLGIPGGNCNQGGAGNSSYGVGCMVIKRYCCRGVPTTGDHGVAPMHGDGTSAKLWIYIVLGLVSLVVVAGLLLGIFLYKRSRALAAQKGEKPRSPRSGADRISLLCFMNPAQGRLTVMGGSQESLERPLHHDGAESHTSARTLSQSSLRDLQAGGIPGHRLDGKASLQELNGSSVSTESPDPSPTSALGMSIFKNPFAILPQSPKLPLPNIFKDSTQGDLFEVINPNDVKPLRYIGSGAYGSVYEALFEKHGRVAVKLVNIRETSSKTMLESFKREVDVLSRVKHQNVVNLHGACMCPPNVFIVMELLKGSLRDRLDEVGRMTYREILTLANEISSALAYLHPTIVHRDLKPQNILIDGSGSAKVADFGIAKFKQSTYLNTTKGNGTPAYMAPESFGSDRISEKADVYSLGMILWECWTGNSPWKEVEIPFQVVMLVGVEKKRPEIPSDCPRQLASLIQRCWDDDPHRRPSCAEVERRTRLLLHELEAADAAPLPPDDVVACRVEEVKVDVEVES</sequence>
<dbReference type="InterPro" id="IPR000719">
    <property type="entry name" value="Prot_kinase_dom"/>
</dbReference>
<dbReference type="GO" id="GO:0004674">
    <property type="term" value="F:protein serine/threonine kinase activity"/>
    <property type="evidence" value="ECO:0007669"/>
    <property type="project" value="UniProtKB-KW"/>
</dbReference>
<evidence type="ECO:0000313" key="10">
    <source>
        <dbReference type="EMBL" id="QDZ25234.1"/>
    </source>
</evidence>
<evidence type="ECO:0000256" key="6">
    <source>
        <dbReference type="SAM" id="MobiDB-lite"/>
    </source>
</evidence>
<evidence type="ECO:0000259" key="9">
    <source>
        <dbReference type="PROSITE" id="PS50011"/>
    </source>
</evidence>
<dbReference type="STRING" id="1764295.A0A5B8N0F7"/>
<evidence type="ECO:0000256" key="3">
    <source>
        <dbReference type="ARBA" id="ARBA00022777"/>
    </source>
</evidence>
<dbReference type="SUPFAM" id="SSF49384">
    <property type="entry name" value="Carbohydrate-binding domain"/>
    <property type="match status" value="1"/>
</dbReference>
<keyword evidence="10" id="KW-0723">Serine/threonine-protein kinase</keyword>